<name>A0A6L2K3W5_TANCI</name>
<dbReference type="InterPro" id="IPR001584">
    <property type="entry name" value="Integrase_cat-core"/>
</dbReference>
<dbReference type="GO" id="GO:0015074">
    <property type="term" value="P:DNA integration"/>
    <property type="evidence" value="ECO:0007669"/>
    <property type="project" value="InterPro"/>
</dbReference>
<dbReference type="Gene3D" id="3.10.10.10">
    <property type="entry name" value="HIV Type 1 Reverse Transcriptase, subunit A, domain 1"/>
    <property type="match status" value="1"/>
</dbReference>
<gene>
    <name evidence="2" type="ORF">Tci_016024</name>
</gene>
<dbReference type="Gene3D" id="3.30.420.10">
    <property type="entry name" value="Ribonuclease H-like superfamily/Ribonuclease H"/>
    <property type="match status" value="1"/>
</dbReference>
<dbReference type="PROSITE" id="PS50994">
    <property type="entry name" value="INTEGRASE"/>
    <property type="match status" value="1"/>
</dbReference>
<dbReference type="InterPro" id="IPR012337">
    <property type="entry name" value="RNaseH-like_sf"/>
</dbReference>
<protein>
    <recommendedName>
        <fullName evidence="1">Integrase catalytic domain-containing protein</fullName>
    </recommendedName>
</protein>
<dbReference type="SUPFAM" id="SSF53098">
    <property type="entry name" value="Ribonuclease H-like"/>
    <property type="match status" value="1"/>
</dbReference>
<dbReference type="PANTHER" id="PTHR33116">
    <property type="entry name" value="REVERSE TRANSCRIPTASE ZINC-BINDING DOMAIN-CONTAINING PROTEIN-RELATED-RELATED"/>
    <property type="match status" value="1"/>
</dbReference>
<dbReference type="CDD" id="cd01650">
    <property type="entry name" value="RT_nLTR_like"/>
    <property type="match status" value="1"/>
</dbReference>
<dbReference type="InterPro" id="IPR041577">
    <property type="entry name" value="RT_RNaseH_2"/>
</dbReference>
<dbReference type="InterPro" id="IPR000477">
    <property type="entry name" value="RT_dom"/>
</dbReference>
<dbReference type="AlphaFoldDB" id="A0A6L2K3W5"/>
<dbReference type="InterPro" id="IPR036397">
    <property type="entry name" value="RNaseH_sf"/>
</dbReference>
<dbReference type="EMBL" id="BKCJ010001791">
    <property type="protein sequence ID" value="GEU44046.1"/>
    <property type="molecule type" value="Genomic_DNA"/>
</dbReference>
<dbReference type="Pfam" id="PF13966">
    <property type="entry name" value="zf-RVT"/>
    <property type="match status" value="1"/>
</dbReference>
<dbReference type="Pfam" id="PF00665">
    <property type="entry name" value="rve"/>
    <property type="match status" value="1"/>
</dbReference>
<dbReference type="InterPro" id="IPR043128">
    <property type="entry name" value="Rev_trsase/Diguanyl_cyclase"/>
</dbReference>
<organism evidence="2">
    <name type="scientific">Tanacetum cinerariifolium</name>
    <name type="common">Dalmatian daisy</name>
    <name type="synonym">Chrysanthemum cinerariifolium</name>
    <dbReference type="NCBI Taxonomy" id="118510"/>
    <lineage>
        <taxon>Eukaryota</taxon>
        <taxon>Viridiplantae</taxon>
        <taxon>Streptophyta</taxon>
        <taxon>Embryophyta</taxon>
        <taxon>Tracheophyta</taxon>
        <taxon>Spermatophyta</taxon>
        <taxon>Magnoliopsida</taxon>
        <taxon>eudicotyledons</taxon>
        <taxon>Gunneridae</taxon>
        <taxon>Pentapetalae</taxon>
        <taxon>asterids</taxon>
        <taxon>campanulids</taxon>
        <taxon>Asterales</taxon>
        <taxon>Asteraceae</taxon>
        <taxon>Asteroideae</taxon>
        <taxon>Anthemideae</taxon>
        <taxon>Anthemidinae</taxon>
        <taxon>Tanacetum</taxon>
    </lineage>
</organism>
<dbReference type="InterPro" id="IPR043502">
    <property type="entry name" value="DNA/RNA_pol_sf"/>
</dbReference>
<evidence type="ECO:0000313" key="2">
    <source>
        <dbReference type="EMBL" id="GEU44046.1"/>
    </source>
</evidence>
<reference evidence="2" key="1">
    <citation type="journal article" date="2019" name="Sci. Rep.">
        <title>Draft genome of Tanacetum cinerariifolium, the natural source of mosquito coil.</title>
        <authorList>
            <person name="Yamashiro T."/>
            <person name="Shiraishi A."/>
            <person name="Satake H."/>
            <person name="Nakayama K."/>
        </authorList>
    </citation>
    <scope>NUCLEOTIDE SEQUENCE</scope>
</reference>
<dbReference type="InterPro" id="IPR026960">
    <property type="entry name" value="RVT-Znf"/>
</dbReference>
<accession>A0A6L2K3W5</accession>
<comment type="caution">
    <text evidence="2">The sequence shown here is derived from an EMBL/GenBank/DDBJ whole genome shotgun (WGS) entry which is preliminary data.</text>
</comment>
<dbReference type="Gene3D" id="3.30.70.270">
    <property type="match status" value="3"/>
</dbReference>
<dbReference type="PANTHER" id="PTHR33116:SF76">
    <property type="entry name" value="DUF4283 DOMAIN-CONTAINING PROTEIN"/>
    <property type="match status" value="1"/>
</dbReference>
<dbReference type="CDD" id="cd09274">
    <property type="entry name" value="RNase_HI_RT_Ty3"/>
    <property type="match status" value="1"/>
</dbReference>
<sequence length="1119" mass="128816">MTHLLEKETPFVFSKDCTDAFETLKKKLTEAPILVVPDWNLPFELMCDAIDFAIGAVLGQRKTKHFQPIHYARKTMTEAQIHYTTTEKEMLFVVYAFEKFRPYLVLSKSIVYTEHSTLKYLLRSENLAADHLSRLENPRKDVFKNKDINENFPLETLGRIDFMGPFPSLRGNKYILVAVDYLSKWVEAKALPANDARVVVKFLKSLFGQFGTPRAIISDRGTHFCNDQFAKVMTKYGVTHRLATTYHPQTSGKVEVSNRGLKRILERMILLGKLKTRWSGPFTITQVFPYGTVELSQPDGPNFKVNGHCVKHYFGGDIPSKYGLVYLRYDLTYFLPVVLTYPVFVKKIISVLTRMPISGCNVLFKCISKIIANRLKDSVKRLISPNQSAFVPGRSISDNILLTQEIIHNYHLDRGVPRCAFKVDIQKAYDTVFTLMLHRRVRNASNFTYHRYCSNLELINLCFTDDLFLFAHGDVNSASIIKVALDEFKDATGLNPSLPKSKAYFCNVINHTKLAILHVLPFEEDRLLVKYLGVPLVSSWLIFRDCKELIDKVENRVNDWKNKSLSFAGRIQLIQSVLGSLNLYWASVFALPSRVLLDIEQIMRGFLWCQGSMSRGKDKVTWEVVCLPKKEGGLGIRRLDHFNKALMVSHIWKLLSLKESLWVKWIHIYKLKNRSFWEIPYIGNMSWGWRKILQLRPLIRSFIWSSIGDGSKTSMWAGFNLASKVRDCIHGGVWCWSTDWLVKYPILNTISAPVINDGKQDILEWRNSDGVSNPFLVKLVWDTIRPRDGEIPWYDLVGFPTCIPRHAVNMWHFMKKILKTQDLLRSWDVAAGLSIVCPLCETQPDSHEHLFFECSFSHQVWSHIKQSAGLSDSGSSLISIVSILIPIAKRKTVRSCIGKIVLAAAAYFVWQERNFCLFKNLKRSVQEVVDCIIWLFPIGVLRYFQIPIDLMDQEKTTFTCHFGTYAYRRIPFDLCNAPATYQTCMLAVFHDMIEESVKHCKDAHLVLNMEKCHFMVKEGILLGHKLSEAGLEVDKAKIDVISKLPPPTNIKALRHLFKKQEAKPLLICWILLLQEFDIEIKDRKGTENVAADHLSRIKKKKQVMTVKSMITFLEKLLWR</sequence>
<feature type="domain" description="Integrase catalytic" evidence="1">
    <location>
        <begin position="149"/>
        <end position="327"/>
    </location>
</feature>
<dbReference type="GO" id="GO:0003676">
    <property type="term" value="F:nucleic acid binding"/>
    <property type="evidence" value="ECO:0007669"/>
    <property type="project" value="InterPro"/>
</dbReference>
<dbReference type="CDD" id="cd01647">
    <property type="entry name" value="RT_LTR"/>
    <property type="match status" value="1"/>
</dbReference>
<dbReference type="SUPFAM" id="SSF56672">
    <property type="entry name" value="DNA/RNA polymerases"/>
    <property type="match status" value="2"/>
</dbReference>
<dbReference type="Pfam" id="PF00078">
    <property type="entry name" value="RVT_1"/>
    <property type="match status" value="1"/>
</dbReference>
<proteinExistence type="predicted"/>
<evidence type="ECO:0000259" key="1">
    <source>
        <dbReference type="PROSITE" id="PS50994"/>
    </source>
</evidence>
<dbReference type="Pfam" id="PF17919">
    <property type="entry name" value="RT_RNaseH_2"/>
    <property type="match status" value="1"/>
</dbReference>